<reference evidence="1" key="2">
    <citation type="submission" date="2018-10" db="UniProtKB">
        <authorList>
            <consortium name="EnsemblPlants"/>
        </authorList>
    </citation>
    <scope>IDENTIFICATION</scope>
</reference>
<dbReference type="OrthoDB" id="697062at2759"/>
<evidence type="ECO:0008006" key="3">
    <source>
        <dbReference type="Google" id="ProtNLM"/>
    </source>
</evidence>
<evidence type="ECO:0000313" key="2">
    <source>
        <dbReference type="Proteomes" id="UP000019116"/>
    </source>
</evidence>
<dbReference type="Proteomes" id="UP000019116">
    <property type="component" value="Chromosome 2A"/>
</dbReference>
<dbReference type="Gramene" id="TraesWEE_scaffold_028384_01G000600.1">
    <property type="protein sequence ID" value="TraesWEE_scaffold_028384_01G000600.1"/>
    <property type="gene ID" value="TraesWEE_scaffold_028384_01G000600"/>
</dbReference>
<dbReference type="Gramene" id="TraesCS2A02G014400.1">
    <property type="protein sequence ID" value="TraesCS2A02G014400.1"/>
    <property type="gene ID" value="TraesCS2A02G014400"/>
</dbReference>
<evidence type="ECO:0000313" key="1">
    <source>
        <dbReference type="EnsemblPlants" id="TraesCS2A02G014400.1"/>
    </source>
</evidence>
<name>A0A3B6AQL9_WHEAT</name>
<dbReference type="AlphaFoldDB" id="A0A3B6AQL9"/>
<protein>
    <recommendedName>
        <fullName evidence="3">TF-B3 domain-containing protein</fullName>
    </recommendedName>
</protein>
<dbReference type="Gramene" id="TraesCS2A03G0030600.2">
    <property type="protein sequence ID" value="TraesCS2A03G0030600.2.CDS"/>
    <property type="gene ID" value="TraesCS2A03G0030600"/>
</dbReference>
<accession>A0A3B6AQL9</accession>
<sequence>MECPNCLDTKGLCDKDGLDDNYFHLTLSEDFKLVTRIPCFARGELLKKLKVARDEETTTTTFLKTKEGFCFKVMIQNEKDRSFFGFNCPNWTSFSKAYNFEVGMELCLYIGQKLIVTFGWTWTSFQLFLHVIKFP</sequence>
<proteinExistence type="predicted"/>
<organism evidence="1">
    <name type="scientific">Triticum aestivum</name>
    <name type="common">Wheat</name>
    <dbReference type="NCBI Taxonomy" id="4565"/>
    <lineage>
        <taxon>Eukaryota</taxon>
        <taxon>Viridiplantae</taxon>
        <taxon>Streptophyta</taxon>
        <taxon>Embryophyta</taxon>
        <taxon>Tracheophyta</taxon>
        <taxon>Spermatophyta</taxon>
        <taxon>Magnoliopsida</taxon>
        <taxon>Liliopsida</taxon>
        <taxon>Poales</taxon>
        <taxon>Poaceae</taxon>
        <taxon>BOP clade</taxon>
        <taxon>Pooideae</taxon>
        <taxon>Triticodae</taxon>
        <taxon>Triticeae</taxon>
        <taxon>Triticinae</taxon>
        <taxon>Triticum</taxon>
    </lineage>
</organism>
<dbReference type="Gramene" id="TraesROB_scaffold_007510_01G000300.1">
    <property type="protein sequence ID" value="TraesROB_scaffold_007510_01G000300.1"/>
    <property type="gene ID" value="TraesROB_scaffold_007510_01G000300"/>
</dbReference>
<dbReference type="Gramene" id="TraesCAD_scaffold_008540_01G000300.1">
    <property type="protein sequence ID" value="TraesCAD_scaffold_008540_01G000300.1"/>
    <property type="gene ID" value="TraesCAD_scaffold_008540_01G000300"/>
</dbReference>
<reference evidence="1" key="1">
    <citation type="submission" date="2018-08" db="EMBL/GenBank/DDBJ databases">
        <authorList>
            <person name="Rossello M."/>
        </authorList>
    </citation>
    <scope>NUCLEOTIDE SEQUENCE [LARGE SCALE GENOMIC DNA]</scope>
    <source>
        <strain evidence="1">cv. Chinese Spring</strain>
    </source>
</reference>
<dbReference type="EnsemblPlants" id="TraesCS2A02G014400.1">
    <property type="protein sequence ID" value="TraesCS2A02G014400.1"/>
    <property type="gene ID" value="TraesCS2A02G014400"/>
</dbReference>
<keyword evidence="2" id="KW-1185">Reference proteome</keyword>